<evidence type="ECO:0000256" key="1">
    <source>
        <dbReference type="ARBA" id="ARBA00023002"/>
    </source>
</evidence>
<accession>A0A8K0RGL3</accession>
<evidence type="ECO:0000313" key="3">
    <source>
        <dbReference type="EMBL" id="KAH7092263.1"/>
    </source>
</evidence>
<comment type="similarity">
    <text evidence="2">Belongs to the asaB hydroxylase/desaturase family.</text>
</comment>
<evidence type="ECO:0000256" key="2">
    <source>
        <dbReference type="ARBA" id="ARBA00023604"/>
    </source>
</evidence>
<dbReference type="Proteomes" id="UP000813461">
    <property type="component" value="Unassembled WGS sequence"/>
</dbReference>
<comment type="caution">
    <text evidence="3">The sequence shown here is derived from an EMBL/GenBank/DDBJ whole genome shotgun (WGS) entry which is preliminary data.</text>
</comment>
<gene>
    <name evidence="3" type="ORF">FB567DRAFT_516869</name>
</gene>
<dbReference type="PANTHER" id="PTHR34598">
    <property type="entry name" value="BLL6449 PROTEIN"/>
    <property type="match status" value="1"/>
</dbReference>
<sequence length="290" mass="32943">MDQSRRDSHSGDVTADINYFPALGTPIPKSAWKTRYLGDRDGDTRSMVIRDVRMIDKTFGLDAHGFQYVHLPPKQRVTRDSDEDTIKREYYSELETIAKDLTGASTAHVFNHVIRAHSSPNQKGIQDAYGRWQDIPSGHPHVDYAGDPSAIAGTLQELNFPAPIAQLFSSSSRYCFLGAWRPLKMVTKDPLAVCDSTTVPDEDYQVRLREFSRTGIKSANYVLSHGAAEQKHEWWYMSEMQPDELVVFKGLDTKRDEPGWRCGHTAFRVEGTEGEEPRESIEARIVCFWD</sequence>
<reference evidence="3" key="1">
    <citation type="journal article" date="2021" name="Nat. Commun.">
        <title>Genetic determinants of endophytism in the Arabidopsis root mycobiome.</title>
        <authorList>
            <person name="Mesny F."/>
            <person name="Miyauchi S."/>
            <person name="Thiergart T."/>
            <person name="Pickel B."/>
            <person name="Atanasova L."/>
            <person name="Karlsson M."/>
            <person name="Huettel B."/>
            <person name="Barry K.W."/>
            <person name="Haridas S."/>
            <person name="Chen C."/>
            <person name="Bauer D."/>
            <person name="Andreopoulos W."/>
            <person name="Pangilinan J."/>
            <person name="LaButti K."/>
            <person name="Riley R."/>
            <person name="Lipzen A."/>
            <person name="Clum A."/>
            <person name="Drula E."/>
            <person name="Henrissat B."/>
            <person name="Kohler A."/>
            <person name="Grigoriev I.V."/>
            <person name="Martin F.M."/>
            <person name="Hacquard S."/>
        </authorList>
    </citation>
    <scope>NUCLEOTIDE SEQUENCE</scope>
    <source>
        <strain evidence="3">MPI-SDFR-AT-0120</strain>
    </source>
</reference>
<dbReference type="GO" id="GO:0016491">
    <property type="term" value="F:oxidoreductase activity"/>
    <property type="evidence" value="ECO:0007669"/>
    <property type="project" value="UniProtKB-KW"/>
</dbReference>
<evidence type="ECO:0000313" key="4">
    <source>
        <dbReference type="Proteomes" id="UP000813461"/>
    </source>
</evidence>
<organism evidence="3 4">
    <name type="scientific">Paraphoma chrysanthemicola</name>
    <dbReference type="NCBI Taxonomy" id="798071"/>
    <lineage>
        <taxon>Eukaryota</taxon>
        <taxon>Fungi</taxon>
        <taxon>Dikarya</taxon>
        <taxon>Ascomycota</taxon>
        <taxon>Pezizomycotina</taxon>
        <taxon>Dothideomycetes</taxon>
        <taxon>Pleosporomycetidae</taxon>
        <taxon>Pleosporales</taxon>
        <taxon>Pleosporineae</taxon>
        <taxon>Phaeosphaeriaceae</taxon>
        <taxon>Paraphoma</taxon>
    </lineage>
</organism>
<dbReference type="InterPro" id="IPR044053">
    <property type="entry name" value="AsaB-like"/>
</dbReference>
<dbReference type="PANTHER" id="PTHR34598:SF3">
    <property type="entry name" value="OXIDOREDUCTASE AN1597"/>
    <property type="match status" value="1"/>
</dbReference>
<evidence type="ECO:0008006" key="5">
    <source>
        <dbReference type="Google" id="ProtNLM"/>
    </source>
</evidence>
<dbReference type="AlphaFoldDB" id="A0A8K0RGL3"/>
<dbReference type="OrthoDB" id="412788at2759"/>
<proteinExistence type="inferred from homology"/>
<protein>
    <recommendedName>
        <fullName evidence="5">GA4 desaturase</fullName>
    </recommendedName>
</protein>
<keyword evidence="4" id="KW-1185">Reference proteome</keyword>
<name>A0A8K0RGL3_9PLEO</name>
<dbReference type="EMBL" id="JAGMVJ010000003">
    <property type="protein sequence ID" value="KAH7092263.1"/>
    <property type="molecule type" value="Genomic_DNA"/>
</dbReference>
<dbReference type="NCBIfam" id="NF041278">
    <property type="entry name" value="CmcJ_NvfI_EfuI"/>
    <property type="match status" value="1"/>
</dbReference>
<keyword evidence="1" id="KW-0560">Oxidoreductase</keyword>